<dbReference type="SMART" id="SM00671">
    <property type="entry name" value="SEL1"/>
    <property type="match status" value="5"/>
</dbReference>
<organism evidence="3 4">
    <name type="scientific">Geotrichum candidum</name>
    <name type="common">Oospora lactis</name>
    <name type="synonym">Dipodascus geotrichum</name>
    <dbReference type="NCBI Taxonomy" id="1173061"/>
    <lineage>
        <taxon>Eukaryota</taxon>
        <taxon>Fungi</taxon>
        <taxon>Dikarya</taxon>
        <taxon>Ascomycota</taxon>
        <taxon>Saccharomycotina</taxon>
        <taxon>Dipodascomycetes</taxon>
        <taxon>Dipodascales</taxon>
        <taxon>Dipodascaceae</taxon>
        <taxon>Geotrichum</taxon>
    </lineage>
</organism>
<reference evidence="3" key="1">
    <citation type="submission" date="2014-03" db="EMBL/GenBank/DDBJ databases">
        <authorList>
            <person name="Casaregola S."/>
        </authorList>
    </citation>
    <scope>NUCLEOTIDE SEQUENCE [LARGE SCALE GENOMIC DNA]</scope>
    <source>
        <strain evidence="3">CLIB 918</strain>
    </source>
</reference>
<evidence type="ECO:0000256" key="1">
    <source>
        <dbReference type="ARBA" id="ARBA00022737"/>
    </source>
</evidence>
<dbReference type="OrthoDB" id="4095816at2759"/>
<feature type="region of interest" description="Disordered" evidence="2">
    <location>
        <begin position="656"/>
        <end position="713"/>
    </location>
</feature>
<dbReference type="EMBL" id="CCBN010000018">
    <property type="protein sequence ID" value="CDO57068.1"/>
    <property type="molecule type" value="Genomic_DNA"/>
</dbReference>
<feature type="region of interest" description="Disordered" evidence="2">
    <location>
        <begin position="427"/>
        <end position="635"/>
    </location>
</feature>
<gene>
    <name evidence="3" type="ORF">BN980_GECA18s01858g</name>
</gene>
<evidence type="ECO:0000313" key="3">
    <source>
        <dbReference type="EMBL" id="CDO57068.1"/>
    </source>
</evidence>
<proteinExistence type="predicted"/>
<feature type="compositionally biased region" description="Low complexity" evidence="2">
    <location>
        <begin position="605"/>
        <end position="621"/>
    </location>
</feature>
<feature type="compositionally biased region" description="Low complexity" evidence="2">
    <location>
        <begin position="759"/>
        <end position="781"/>
    </location>
</feature>
<feature type="region of interest" description="Disordered" evidence="2">
    <location>
        <begin position="730"/>
        <end position="908"/>
    </location>
</feature>
<dbReference type="InterPro" id="IPR051726">
    <property type="entry name" value="Chitin_Synth_Reg"/>
</dbReference>
<dbReference type="PANTHER" id="PTHR46430">
    <property type="entry name" value="PROTEIN SKT5-RELATED"/>
    <property type="match status" value="1"/>
</dbReference>
<dbReference type="Gene3D" id="1.25.40.10">
    <property type="entry name" value="Tetratricopeptide repeat domain"/>
    <property type="match status" value="2"/>
</dbReference>
<dbReference type="InterPro" id="IPR011990">
    <property type="entry name" value="TPR-like_helical_dom_sf"/>
</dbReference>
<dbReference type="InterPro" id="IPR006597">
    <property type="entry name" value="Sel1-like"/>
</dbReference>
<sequence>MAPAFSFPDHVFPPISNPFTELPLAPLEKIKKIESGYHRLVRQVSGGPDIEAEKSSKQYGSNLQRRLSQNIQLSRSNTSGFSSKIDVNVLFKWARETVDFAENHSGLPPEIVDAAVDIIVLVSEASKGLTKFKGAAQYIVALWHFFGLFNRTIDPQKALDLFYASAKSGFARSLYRIGSEFEKAGDMANALSFYNQGVLKNDSACLYRIAMCYLRGHLGIEIDYEQGMQHLYSASKISDPDCPQASYILGLIQLGELLQVAPPDLSLPEDAGIAAMERAAWLGFSPALFRMGMAWQGGEKGYDSSIALRYFHVASRHEQYQIHKKVENAGQGGVSEVEISKWLLCGSEGIFPPNEEYAFYFAKLASDLGNGTAQFAVGYFYEVGIFVKQDIQAALIWYGLAASNDSTDATCRLKELNINRQNTITKKQHKRALTLKGRGSMKHFRRKQSQNTIKPETEYPDVLRCTSVNPEMRPVSTVGELPRQQQFSNQNSNHVSRTVSENYSSVRGTPNPSNEPQRRSRKARHSLPAGGYHSTSTPAQHSKSQQRQQHGLQEVNTTNRRSETHSAGVVRRGVSTALPSNHPHNHAKSVGNRRISSPVLPSTRSNINSSKPSTTTSNTVSENATPNPTVSSFPGSQLLSSLSGFSLATKKPEAAVSDVSAQGRPPSPAKTYGSLPLRNSPASNLSADIQVKPAPLPDAKGNDKNLSSTEPAASTSKFGVLGSFFGYGGDNTSTAGKEPKADDANLPPPPASTTPSHRSFSMPPESISSSPVSQSSSPLGPRSVPSPSSAIPKSARPPVSTSKTALHSSFLAISREGSTSPNKNAQFQQRSFSSYNLPPPSTLSDASRYSPSNVSDISSYSNSTSTSISSVSSTGTPIDSRKPNSNVQVIPAGPNTGRGAKTFEEMGIPLSSKQKGDCIIM</sequence>
<dbReference type="PANTHER" id="PTHR46430:SF2">
    <property type="entry name" value="CHITIN SYNTHASE REGULATORY FACTOR 4"/>
    <property type="match status" value="1"/>
</dbReference>
<feature type="compositionally biased region" description="Low complexity" evidence="2">
    <location>
        <begin position="849"/>
        <end position="873"/>
    </location>
</feature>
<accession>A0A0J9XIC2</accession>
<dbReference type="Proteomes" id="UP000242525">
    <property type="component" value="Unassembled WGS sequence"/>
</dbReference>
<keyword evidence="1" id="KW-0677">Repeat</keyword>
<feature type="compositionally biased region" description="Polar residues" evidence="2">
    <location>
        <begin position="704"/>
        <end position="713"/>
    </location>
</feature>
<dbReference type="STRING" id="1173061.A0A0J9XIC2"/>
<evidence type="ECO:0000313" key="4">
    <source>
        <dbReference type="Proteomes" id="UP000242525"/>
    </source>
</evidence>
<name>A0A0J9XIC2_GEOCN</name>
<feature type="compositionally biased region" description="Polar residues" evidence="2">
    <location>
        <begin position="533"/>
        <end position="559"/>
    </location>
</feature>
<keyword evidence="4" id="KW-1185">Reference proteome</keyword>
<dbReference type="SUPFAM" id="SSF81901">
    <property type="entry name" value="HCP-like"/>
    <property type="match status" value="2"/>
</dbReference>
<feature type="compositionally biased region" description="Basic residues" evidence="2">
    <location>
        <begin position="427"/>
        <end position="448"/>
    </location>
</feature>
<feature type="compositionally biased region" description="Polar residues" evidence="2">
    <location>
        <begin position="816"/>
        <end position="847"/>
    </location>
</feature>
<protein>
    <submittedName>
        <fullName evidence="3">Similar to Saccharomyces cerevisiae YBL061C SKT5 Activator of Chs3p (Chitin synthase III)</fullName>
    </submittedName>
</protein>
<dbReference type="Pfam" id="PF08238">
    <property type="entry name" value="Sel1"/>
    <property type="match status" value="5"/>
</dbReference>
<feature type="compositionally biased region" description="Polar residues" evidence="2">
    <location>
        <begin position="483"/>
        <end position="515"/>
    </location>
</feature>
<dbReference type="AlphaFoldDB" id="A0A0J9XIC2"/>
<evidence type="ECO:0000256" key="2">
    <source>
        <dbReference type="SAM" id="MobiDB-lite"/>
    </source>
</evidence>
<comment type="caution">
    <text evidence="3">The sequence shown here is derived from an EMBL/GenBank/DDBJ whole genome shotgun (WGS) entry which is preliminary data.</text>
</comment>